<accession>A0A0P8E167</accession>
<dbReference type="EMBL" id="LKCM01000120">
    <property type="protein sequence ID" value="KPQ43931.1"/>
    <property type="molecule type" value="Genomic_DNA"/>
</dbReference>
<keyword evidence="2" id="KW-0249">Electron transport</keyword>
<gene>
    <name evidence="4" type="primary">dsbD_2</name>
    <name evidence="4" type="ORF">MPEBLZ_01514</name>
</gene>
<reference evidence="4 5" key="1">
    <citation type="submission" date="2015-09" db="EMBL/GenBank/DDBJ databases">
        <title>A metagenomics-based metabolic model of nitrate-dependent anaerobic oxidation of methane by Methanoperedens-like archaea.</title>
        <authorList>
            <person name="Arshad A."/>
            <person name="Speth D.R."/>
            <person name="De Graaf R.M."/>
            <person name="Op Den Camp H.J."/>
            <person name="Jetten M.S."/>
            <person name="Welte C.U."/>
        </authorList>
    </citation>
    <scope>NUCLEOTIDE SEQUENCE [LARGE SCALE GENOMIC DNA]</scope>
</reference>
<dbReference type="InterPro" id="IPR036249">
    <property type="entry name" value="Thioredoxin-like_sf"/>
</dbReference>
<dbReference type="AlphaFoldDB" id="A0A0P8E167"/>
<dbReference type="SUPFAM" id="SSF52833">
    <property type="entry name" value="Thioredoxin-like"/>
    <property type="match status" value="1"/>
</dbReference>
<evidence type="ECO:0000313" key="4">
    <source>
        <dbReference type="EMBL" id="KPQ43931.1"/>
    </source>
</evidence>
<evidence type="ECO:0000313" key="5">
    <source>
        <dbReference type="Proteomes" id="UP000050360"/>
    </source>
</evidence>
<dbReference type="Proteomes" id="UP000050360">
    <property type="component" value="Unassembled WGS sequence"/>
</dbReference>
<proteinExistence type="inferred from homology"/>
<dbReference type="GO" id="GO:0047134">
    <property type="term" value="F:protein-disulfide reductase [NAD(P)H] activity"/>
    <property type="evidence" value="ECO:0007669"/>
    <property type="project" value="UniProtKB-EC"/>
</dbReference>
<dbReference type="InterPro" id="IPR012336">
    <property type="entry name" value="Thioredoxin-like_fold"/>
</dbReference>
<organism evidence="4 5">
    <name type="scientific">Candidatus Methanoperedens nitratireducens</name>
    <dbReference type="NCBI Taxonomy" id="1392998"/>
    <lineage>
        <taxon>Archaea</taxon>
        <taxon>Methanobacteriati</taxon>
        <taxon>Methanobacteriota</taxon>
        <taxon>Stenosarchaea group</taxon>
        <taxon>Methanomicrobia</taxon>
        <taxon>Methanosarcinales</taxon>
        <taxon>ANME-2 cluster</taxon>
        <taxon>Candidatus Methanoperedentaceae</taxon>
        <taxon>Candidatus Methanoperedens</taxon>
    </lineage>
</organism>
<dbReference type="Pfam" id="PF13098">
    <property type="entry name" value="Thioredoxin_2"/>
    <property type="match status" value="1"/>
</dbReference>
<comment type="similarity">
    <text evidence="1">Belongs to the glutaredoxin family.</text>
</comment>
<dbReference type="PROSITE" id="PS51352">
    <property type="entry name" value="THIOREDOXIN_2"/>
    <property type="match status" value="1"/>
</dbReference>
<name>A0A0P8E167_9EURY</name>
<dbReference type="Gene3D" id="3.40.30.10">
    <property type="entry name" value="Glutaredoxin"/>
    <property type="match status" value="1"/>
</dbReference>
<evidence type="ECO:0000256" key="2">
    <source>
        <dbReference type="ARBA" id="ARBA00022982"/>
    </source>
</evidence>
<sequence length="160" mass="18372">MRTKKLVSILVLALILTFAYFSYITALENFTLSDKNASYLGGIKFHRAASGLEEGFQIAQQENKPVMMYFWAIWCQYCAKFQTDTLGNPQVKKILEEEYVLVAMDLDIDREVAQKYAVSYPPYLVFMDPKGNILERVPGAVDADYLLPIVTKVRDEVRRK</sequence>
<dbReference type="PANTHER" id="PTHR32234">
    <property type="entry name" value="THIOL:DISULFIDE INTERCHANGE PROTEIN DSBD"/>
    <property type="match status" value="1"/>
</dbReference>
<feature type="domain" description="Thioredoxin" evidence="3">
    <location>
        <begin position="21"/>
        <end position="155"/>
    </location>
</feature>
<evidence type="ECO:0000259" key="3">
    <source>
        <dbReference type="PROSITE" id="PS51352"/>
    </source>
</evidence>
<evidence type="ECO:0000256" key="1">
    <source>
        <dbReference type="ARBA" id="ARBA00007787"/>
    </source>
</evidence>
<dbReference type="GO" id="GO:0045454">
    <property type="term" value="P:cell redox homeostasis"/>
    <property type="evidence" value="ECO:0007669"/>
    <property type="project" value="TreeGrafter"/>
</dbReference>
<keyword evidence="4" id="KW-0560">Oxidoreductase</keyword>
<comment type="caution">
    <text evidence="4">The sequence shown here is derived from an EMBL/GenBank/DDBJ whole genome shotgun (WGS) entry which is preliminary data.</text>
</comment>
<keyword evidence="2" id="KW-0813">Transport</keyword>
<protein>
    <submittedName>
        <fullName evidence="4">Thiol:disulfide interchange protein DsbD</fullName>
        <ecNumber evidence="4">1.8.1.8</ecNumber>
    </submittedName>
</protein>
<dbReference type="PANTHER" id="PTHR32234:SF0">
    <property type="entry name" value="THIOL:DISULFIDE INTERCHANGE PROTEIN DSBD"/>
    <property type="match status" value="1"/>
</dbReference>
<dbReference type="InterPro" id="IPR013766">
    <property type="entry name" value="Thioredoxin_domain"/>
</dbReference>
<dbReference type="EC" id="1.8.1.8" evidence="4"/>